<reference evidence="4" key="1">
    <citation type="submission" date="2020-10" db="EMBL/GenBank/DDBJ databases">
        <title>Genome Sequence of Monilinia vaccinii-corymbosi Sheds Light on Mummy Berry Disease Infection of Blueberry and Mating Type.</title>
        <authorList>
            <person name="Yow A.G."/>
            <person name="Zhang Y."/>
            <person name="Bansal K."/>
            <person name="Eacker S.M."/>
            <person name="Sullivan S."/>
            <person name="Liachko I."/>
            <person name="Cubeta M.A."/>
            <person name="Rollins J.A."/>
            <person name="Ashrafi H."/>
        </authorList>
    </citation>
    <scope>NUCLEOTIDE SEQUENCE</scope>
    <source>
        <strain evidence="4">RL-1</strain>
    </source>
</reference>
<feature type="region of interest" description="Disordered" evidence="1">
    <location>
        <begin position="259"/>
        <end position="281"/>
    </location>
</feature>
<proteinExistence type="predicted"/>
<feature type="compositionally biased region" description="Polar residues" evidence="1">
    <location>
        <begin position="262"/>
        <end position="276"/>
    </location>
</feature>
<dbReference type="OrthoDB" id="5338512at2759"/>
<keyword evidence="2" id="KW-0472">Membrane</keyword>
<name>A0A8A3NTD1_9HELO</name>
<feature type="region of interest" description="Disordered" evidence="1">
    <location>
        <begin position="139"/>
        <end position="186"/>
    </location>
</feature>
<feature type="region of interest" description="Disordered" evidence="1">
    <location>
        <begin position="234"/>
        <end position="253"/>
    </location>
</feature>
<feature type="compositionally biased region" description="Polar residues" evidence="1">
    <location>
        <begin position="175"/>
        <end position="186"/>
    </location>
</feature>
<organism evidence="4 5">
    <name type="scientific">Monilinia vaccinii-corymbosi</name>
    <dbReference type="NCBI Taxonomy" id="61207"/>
    <lineage>
        <taxon>Eukaryota</taxon>
        <taxon>Fungi</taxon>
        <taxon>Dikarya</taxon>
        <taxon>Ascomycota</taxon>
        <taxon>Pezizomycotina</taxon>
        <taxon>Leotiomycetes</taxon>
        <taxon>Helotiales</taxon>
        <taxon>Sclerotiniaceae</taxon>
        <taxon>Monilinia</taxon>
    </lineage>
</organism>
<feature type="compositionally biased region" description="Polar residues" evidence="1">
    <location>
        <begin position="237"/>
        <end position="253"/>
    </location>
</feature>
<keyword evidence="2" id="KW-0812">Transmembrane</keyword>
<keyword evidence="2" id="KW-1133">Transmembrane helix</keyword>
<evidence type="ECO:0000256" key="2">
    <source>
        <dbReference type="SAM" id="Phobius"/>
    </source>
</evidence>
<keyword evidence="5" id="KW-1185">Reference proteome</keyword>
<evidence type="ECO:0000313" key="4">
    <source>
        <dbReference type="EMBL" id="QSZ28713.1"/>
    </source>
</evidence>
<feature type="transmembrane region" description="Helical" evidence="2">
    <location>
        <begin position="203"/>
        <end position="226"/>
    </location>
</feature>
<protein>
    <recommendedName>
        <fullName evidence="6">Mid2 domain-containing protein</fullName>
    </recommendedName>
</protein>
<keyword evidence="3" id="KW-0732">Signal</keyword>
<evidence type="ECO:0008006" key="6">
    <source>
        <dbReference type="Google" id="ProtNLM"/>
    </source>
</evidence>
<evidence type="ECO:0000256" key="1">
    <source>
        <dbReference type="SAM" id="MobiDB-lite"/>
    </source>
</evidence>
<evidence type="ECO:0000313" key="5">
    <source>
        <dbReference type="Proteomes" id="UP000672032"/>
    </source>
</evidence>
<evidence type="ECO:0000256" key="3">
    <source>
        <dbReference type="SAM" id="SignalP"/>
    </source>
</evidence>
<dbReference type="EMBL" id="CP063405">
    <property type="protein sequence ID" value="QSZ28713.1"/>
    <property type="molecule type" value="Genomic_DNA"/>
</dbReference>
<accession>A0A8A3NTD1</accession>
<dbReference type="AlphaFoldDB" id="A0A8A3NTD1"/>
<dbReference type="Proteomes" id="UP000672032">
    <property type="component" value="Chromosome 1"/>
</dbReference>
<gene>
    <name evidence="4" type="ORF">DSL72_003213</name>
</gene>
<feature type="compositionally biased region" description="Low complexity" evidence="1">
    <location>
        <begin position="144"/>
        <end position="174"/>
    </location>
</feature>
<feature type="signal peptide" evidence="3">
    <location>
        <begin position="1"/>
        <end position="25"/>
    </location>
</feature>
<feature type="chain" id="PRO_5032655222" description="Mid2 domain-containing protein" evidence="3">
    <location>
        <begin position="26"/>
        <end position="425"/>
    </location>
</feature>
<sequence>MRQTRITKQSFLTLACLFTASFAQANNIFERATCPDSSYTQCTDAGLPSDFCCPSTSTCIPLAQNTTLLCCPSGSDCGTIQPITCDITQQNITSHPESTLKTTALTATLEKCGSNCCPFGYTCVNGNCQMNVDQESSVPGQQQSSAVSSTTSSVATSSDTKSTATSSSRPSSFTNQPSTSAAPSTGTPITIIPKTCEPFPIDALLVGFFPGLALGIILTLLAVCLVGRRHASHRKSGSSFGNISGPVPTSSVRSDFLRKMPQTPSTSAGGTPQRQKTTTRVRSLFRKSTATAMSDSPRIPYQNSPIPAPPMPLNIQRPKQMAMPAGRPITPPLQRDPSFEDIDIFTDADTATSFRAARHQRQPPNPDYLGVPPIYGKEGGSRHTTFSVMMERSGLAGLQKGQRTYQLLHDNLFQQEGLKGKEALE</sequence>